<dbReference type="Pfam" id="PF13306">
    <property type="entry name" value="LRR_5"/>
    <property type="match status" value="2"/>
</dbReference>
<dbReference type="Pfam" id="PF16378">
    <property type="entry name" value="DUF4988"/>
    <property type="match status" value="1"/>
</dbReference>
<comment type="caution">
    <text evidence="3">The sequence shown here is derived from an EMBL/GenBank/DDBJ whole genome shotgun (WGS) entry which is preliminary data.</text>
</comment>
<dbReference type="AlphaFoldDB" id="A0A9D9J3S7"/>
<dbReference type="InterPro" id="IPR032675">
    <property type="entry name" value="LRR_dom_sf"/>
</dbReference>
<dbReference type="EMBL" id="JADILX010000088">
    <property type="protein sequence ID" value="MBO8485934.1"/>
    <property type="molecule type" value="Genomic_DNA"/>
</dbReference>
<feature type="domain" description="DUF4988" evidence="2">
    <location>
        <begin position="26"/>
        <end position="187"/>
    </location>
</feature>
<dbReference type="InterPro" id="IPR032149">
    <property type="entry name" value="DUF4988"/>
</dbReference>
<accession>A0A9D9J3S7</accession>
<dbReference type="Proteomes" id="UP000823750">
    <property type="component" value="Unassembled WGS sequence"/>
</dbReference>
<dbReference type="PANTHER" id="PTHR45661">
    <property type="entry name" value="SURFACE ANTIGEN"/>
    <property type="match status" value="1"/>
</dbReference>
<dbReference type="InterPro" id="IPR053139">
    <property type="entry name" value="Surface_bspA-like"/>
</dbReference>
<feature type="coiled-coil region" evidence="1">
    <location>
        <begin position="30"/>
        <end position="57"/>
    </location>
</feature>
<proteinExistence type="predicted"/>
<reference evidence="3" key="2">
    <citation type="journal article" date="2021" name="PeerJ">
        <title>Extensive microbial diversity within the chicken gut microbiome revealed by metagenomics and culture.</title>
        <authorList>
            <person name="Gilroy R."/>
            <person name="Ravi A."/>
            <person name="Getino M."/>
            <person name="Pursley I."/>
            <person name="Horton D.L."/>
            <person name="Alikhan N.F."/>
            <person name="Baker D."/>
            <person name="Gharbi K."/>
            <person name="Hall N."/>
            <person name="Watson M."/>
            <person name="Adriaenssens E.M."/>
            <person name="Foster-Nyarko E."/>
            <person name="Jarju S."/>
            <person name="Secka A."/>
            <person name="Antonio M."/>
            <person name="Oren A."/>
            <person name="Chaudhuri R.R."/>
            <person name="La Ragione R."/>
            <person name="Hildebrand F."/>
            <person name="Pallen M.J."/>
        </authorList>
    </citation>
    <scope>NUCLEOTIDE SEQUENCE</scope>
    <source>
        <strain evidence="3">B2-16538</strain>
    </source>
</reference>
<evidence type="ECO:0000313" key="4">
    <source>
        <dbReference type="Proteomes" id="UP000823750"/>
    </source>
</evidence>
<evidence type="ECO:0000259" key="2">
    <source>
        <dbReference type="Pfam" id="PF16378"/>
    </source>
</evidence>
<gene>
    <name evidence="3" type="ORF">IAB78_05875</name>
</gene>
<dbReference type="SUPFAM" id="SSF52058">
    <property type="entry name" value="L domain-like"/>
    <property type="match status" value="1"/>
</dbReference>
<dbReference type="Gene3D" id="3.80.10.10">
    <property type="entry name" value="Ribonuclease Inhibitor"/>
    <property type="match status" value="2"/>
</dbReference>
<organism evidence="3 4">
    <name type="scientific">Candidatus Cryptobacteroides excrementavium</name>
    <dbReference type="NCBI Taxonomy" id="2840759"/>
    <lineage>
        <taxon>Bacteria</taxon>
        <taxon>Pseudomonadati</taxon>
        <taxon>Bacteroidota</taxon>
        <taxon>Bacteroidia</taxon>
        <taxon>Bacteroidales</taxon>
        <taxon>Candidatus Cryptobacteroides</taxon>
    </lineage>
</organism>
<sequence>MRNTIICTILGLMPLVSCMEYDEVAMWNKNESIGSRLEELEALCDRMNTNITSIQQIIGSLQDNDYVSGVAPVTENGKIIGYTITFSKSGPVTIYHGEKGDDGKIPSIGVKAADDGIYYWTVDGEWLTDSDGNKIAAIGQDGDSGITPILEIKDDGYWYISYDNGDSWVQLGPSTGEPGDSMFSGIDTSNPDYLILTLAGTGETIMLPYYKEALDLLFISGEDRLKEMQIYCGAGTAVEVEYELTARPDADVAIECISHSTYTATVDMETDRIIISAPDNGSGTDAVILVFASDDDRTIMRKLTVKPVNYITYVATAPLGIENTSGHARFWGNDCTFLPEFDTYDQASGEGKWAYIGTVEHIEPSAFNGETSLVSLSIPEGVVYIGGNAFNRSSLQEVVLPESLVSIDQYAFSKTSLKEITIPANVEELGSSAFEHELNGNSLLSKVVFEGNKIKTIKTGTFKYCSALASIQLPDGLLTIEYNAFDTCSSLTEIVIPDSVTEIGNAAFCFCTDLTDATIGDGVTKIGERAFSECTALKRVTIGRGIREIGDMAFNTKNSRDQMSLEKVTVLFDDISSGEFPVLKSGSRGVFPKPGGWDTVSYKIYVPSGTGAAYKSHWTDYSSLIVEDPSL</sequence>
<keyword evidence="1" id="KW-0175">Coiled coil</keyword>
<protein>
    <submittedName>
        <fullName evidence="3">Leucine-rich repeat protein</fullName>
    </submittedName>
</protein>
<name>A0A9D9J3S7_9BACT</name>
<dbReference type="PANTHER" id="PTHR45661:SF3">
    <property type="entry name" value="IG-LIKE DOMAIN-CONTAINING PROTEIN"/>
    <property type="match status" value="1"/>
</dbReference>
<evidence type="ECO:0000313" key="3">
    <source>
        <dbReference type="EMBL" id="MBO8485934.1"/>
    </source>
</evidence>
<reference evidence="3" key="1">
    <citation type="submission" date="2020-10" db="EMBL/GenBank/DDBJ databases">
        <authorList>
            <person name="Gilroy R."/>
        </authorList>
    </citation>
    <scope>NUCLEOTIDE SEQUENCE</scope>
    <source>
        <strain evidence="3">B2-16538</strain>
    </source>
</reference>
<dbReference type="InterPro" id="IPR026906">
    <property type="entry name" value="LRR_5"/>
</dbReference>
<evidence type="ECO:0000256" key="1">
    <source>
        <dbReference type="SAM" id="Coils"/>
    </source>
</evidence>
<dbReference type="Gene3D" id="3.40.50.12480">
    <property type="match status" value="1"/>
</dbReference>